<dbReference type="EC" id="1.1.1.136" evidence="6"/>
<evidence type="ECO:0000259" key="5">
    <source>
        <dbReference type="SMART" id="SM00984"/>
    </source>
</evidence>
<sequence length="422" mass="45669">MNQEKIAVIGLGYVGLPLAVEFGKVRPVIGFDINEGRIGELKDGIDRTLEVDQKELSEATQLTFASEVSDLTSAQIFIVTVPTPIDASRRPDLRPLIAASKTVGQVLKPGDIVIYESTVYPGATEEDCVPVLEATSGLTFNEDFFVGYSPERINPGDKTRRLPNIVKVTSGSTPEVAAKVDALYAEIVTAGTYQAESIRVAEAAKVIENSQRDINIALINELAKIFNHLGIDTEAVLKAAGTKWNFLPFRPGLVGGHCIGVDPYYLTHKAQEAGYHPEILLAGRRLNDGMGAYVASELVKAMLKSGMDVAGGRVLLLGLTFKENCPDLRNTRVIDVVENLADYGLTVDVHDPHADPLEAQTEYGLSLVSAPDKGVYDAIVLAVAHNEFRSLGGSEIRSYGREGALIYDLKYVLDAEDADLRL</sequence>
<dbReference type="Pfam" id="PF03721">
    <property type="entry name" value="UDPG_MGDP_dh_N"/>
    <property type="match status" value="1"/>
</dbReference>
<dbReference type="SUPFAM" id="SSF48179">
    <property type="entry name" value="6-phosphogluconate dehydrogenase C-terminal domain-like"/>
    <property type="match status" value="1"/>
</dbReference>
<dbReference type="PIRSF" id="PIRSF500136">
    <property type="entry name" value="UDP_ManNAc_DH"/>
    <property type="match status" value="1"/>
</dbReference>
<proteinExistence type="inferred from homology"/>
<dbReference type="GO" id="GO:0047004">
    <property type="term" value="F:UDP-N-acetylglucosamine 6-dehydrogenase activity"/>
    <property type="evidence" value="ECO:0007669"/>
    <property type="project" value="UniProtKB-EC"/>
</dbReference>
<dbReference type="Pfam" id="PF03720">
    <property type="entry name" value="UDPG_MGDP_dh_C"/>
    <property type="match status" value="1"/>
</dbReference>
<dbReference type="NCBIfam" id="NF011729">
    <property type="entry name" value="PRK15182.1"/>
    <property type="match status" value="1"/>
</dbReference>
<gene>
    <name evidence="6" type="primary">wbpA</name>
    <name evidence="6" type="ORF">TRM7557_01193</name>
</gene>
<evidence type="ECO:0000256" key="1">
    <source>
        <dbReference type="ARBA" id="ARBA00006601"/>
    </source>
</evidence>
<organism evidence="6 7">
    <name type="scientific">Tritonibacter multivorans</name>
    <dbReference type="NCBI Taxonomy" id="928856"/>
    <lineage>
        <taxon>Bacteria</taxon>
        <taxon>Pseudomonadati</taxon>
        <taxon>Pseudomonadota</taxon>
        <taxon>Alphaproteobacteria</taxon>
        <taxon>Rhodobacterales</taxon>
        <taxon>Paracoccaceae</taxon>
        <taxon>Tritonibacter</taxon>
    </lineage>
</organism>
<evidence type="ECO:0000256" key="4">
    <source>
        <dbReference type="PIRNR" id="PIRNR000124"/>
    </source>
</evidence>
<dbReference type="InterPro" id="IPR014027">
    <property type="entry name" value="UDP-Glc/GDP-Man_DH_C"/>
</dbReference>
<protein>
    <submittedName>
        <fullName evidence="6">UDP-N-acetyl-D-glucosamine 6-dehydrogenase</fullName>
        <ecNumber evidence="6">1.1.1.136</ecNumber>
    </submittedName>
</protein>
<keyword evidence="2 6" id="KW-0560">Oxidoreductase</keyword>
<feature type="domain" description="UDP-glucose/GDP-mannose dehydrogenase C-terminal" evidence="5">
    <location>
        <begin position="315"/>
        <end position="415"/>
    </location>
</feature>
<dbReference type="OrthoDB" id="9803238at2"/>
<dbReference type="InterPro" id="IPR036220">
    <property type="entry name" value="UDP-Glc/GDP-Man_DH_C_sf"/>
</dbReference>
<dbReference type="Proteomes" id="UP000052022">
    <property type="component" value="Unassembled WGS sequence"/>
</dbReference>
<dbReference type="InterPro" id="IPR001732">
    <property type="entry name" value="UDP-Glc/GDP-Man_DH_N"/>
</dbReference>
<evidence type="ECO:0000256" key="3">
    <source>
        <dbReference type="ARBA" id="ARBA00023027"/>
    </source>
</evidence>
<dbReference type="InterPro" id="IPR028359">
    <property type="entry name" value="UDP_ManNAc/GlcNAc_DH"/>
</dbReference>
<dbReference type="PIRSF" id="PIRSF000124">
    <property type="entry name" value="UDPglc_GDPman_dh"/>
    <property type="match status" value="1"/>
</dbReference>
<dbReference type="Pfam" id="PF00984">
    <property type="entry name" value="UDPG_MGDP_dh"/>
    <property type="match status" value="1"/>
</dbReference>
<keyword evidence="3" id="KW-0520">NAD</keyword>
<dbReference type="InterPro" id="IPR008927">
    <property type="entry name" value="6-PGluconate_DH-like_C_sf"/>
</dbReference>
<comment type="similarity">
    <text evidence="1 4">Belongs to the UDP-glucose/GDP-mannose dehydrogenase family.</text>
</comment>
<dbReference type="PANTHER" id="PTHR43491:SF2">
    <property type="entry name" value="UDP-N-ACETYL-D-MANNOSAMINE DEHYDROGENASE"/>
    <property type="match status" value="1"/>
</dbReference>
<dbReference type="PANTHER" id="PTHR43491">
    <property type="entry name" value="UDP-N-ACETYL-D-MANNOSAMINE DEHYDROGENASE"/>
    <property type="match status" value="1"/>
</dbReference>
<dbReference type="InterPro" id="IPR017476">
    <property type="entry name" value="UDP-Glc/GDP-Man"/>
</dbReference>
<dbReference type="EMBL" id="CYSD01000017">
    <property type="protein sequence ID" value="CUH77066.1"/>
    <property type="molecule type" value="Genomic_DNA"/>
</dbReference>
<evidence type="ECO:0000313" key="6">
    <source>
        <dbReference type="EMBL" id="CUH77066.1"/>
    </source>
</evidence>
<keyword evidence="7" id="KW-1185">Reference proteome</keyword>
<dbReference type="SUPFAM" id="SSF51735">
    <property type="entry name" value="NAD(P)-binding Rossmann-fold domains"/>
    <property type="match status" value="1"/>
</dbReference>
<dbReference type="Gene3D" id="3.40.50.720">
    <property type="entry name" value="NAD(P)-binding Rossmann-like Domain"/>
    <property type="match status" value="2"/>
</dbReference>
<dbReference type="GO" id="GO:0000271">
    <property type="term" value="P:polysaccharide biosynthetic process"/>
    <property type="evidence" value="ECO:0007669"/>
    <property type="project" value="InterPro"/>
</dbReference>
<dbReference type="NCBIfam" id="TIGR03026">
    <property type="entry name" value="NDP-sugDHase"/>
    <property type="match status" value="1"/>
</dbReference>
<dbReference type="InterPro" id="IPR036291">
    <property type="entry name" value="NAD(P)-bd_dom_sf"/>
</dbReference>
<dbReference type="SUPFAM" id="SSF52413">
    <property type="entry name" value="UDP-glucose/GDP-mannose dehydrogenase C-terminal domain"/>
    <property type="match status" value="1"/>
</dbReference>
<accession>A0A0P1G658</accession>
<dbReference type="SMART" id="SM00984">
    <property type="entry name" value="UDPG_MGDP_dh_C"/>
    <property type="match status" value="1"/>
</dbReference>
<name>A0A0P1G658_9RHOB</name>
<reference evidence="6 7" key="1">
    <citation type="submission" date="2015-09" db="EMBL/GenBank/DDBJ databases">
        <authorList>
            <consortium name="Swine Surveillance"/>
        </authorList>
    </citation>
    <scope>NUCLEOTIDE SEQUENCE [LARGE SCALE GENOMIC DNA]</scope>
    <source>
        <strain evidence="6 7">CECT 7557</strain>
    </source>
</reference>
<dbReference type="GO" id="GO:0016628">
    <property type="term" value="F:oxidoreductase activity, acting on the CH-CH group of donors, NAD or NADP as acceptor"/>
    <property type="evidence" value="ECO:0007669"/>
    <property type="project" value="InterPro"/>
</dbReference>
<dbReference type="RefSeq" id="WP_058289306.1">
    <property type="nucleotide sequence ID" value="NZ_CYSD01000017.1"/>
</dbReference>
<dbReference type="STRING" id="928856.SAMN04488049_11928"/>
<dbReference type="GO" id="GO:0051287">
    <property type="term" value="F:NAD binding"/>
    <property type="evidence" value="ECO:0007669"/>
    <property type="project" value="InterPro"/>
</dbReference>
<dbReference type="AlphaFoldDB" id="A0A0P1G658"/>
<dbReference type="InterPro" id="IPR014026">
    <property type="entry name" value="UDP-Glc/GDP-Man_DH_dimer"/>
</dbReference>
<evidence type="ECO:0000256" key="2">
    <source>
        <dbReference type="ARBA" id="ARBA00023002"/>
    </source>
</evidence>
<evidence type="ECO:0000313" key="7">
    <source>
        <dbReference type="Proteomes" id="UP000052022"/>
    </source>
</evidence>